<name>A0A1I2ATB7_9RHOB</name>
<proteinExistence type="predicted"/>
<protein>
    <submittedName>
        <fullName evidence="2">Putative DNA-binding domain-containing protein</fullName>
    </submittedName>
</protein>
<gene>
    <name evidence="2" type="ORF">SAMN04488523_107185</name>
</gene>
<sequence>MTSQRAFREALLNPATPVPDGLCDGKGQSAGRRYAVYRNNVTVSLKEAMVTAFPLVRKLIGRQLFDQLATEFVRAHPPRTPLMMAYGAELPRFVENAPTFKHIGYLGDAARLDLAMRASYHAADADPLTAAALSEMEPEDLWQSHFKLAPATRILRSPWPLFDIWQYNMVPDAPKPQPVQQDVLITRIDFDPAPLALPAGGADWLAALDAGTPFGAANDLIFGCVPEFDLAACLTLALTAQALISPSSKEPK</sequence>
<keyword evidence="2" id="KW-0238">DNA-binding</keyword>
<evidence type="ECO:0000313" key="2">
    <source>
        <dbReference type="EMBL" id="SFE46989.1"/>
    </source>
</evidence>
<evidence type="ECO:0000313" key="3">
    <source>
        <dbReference type="Proteomes" id="UP000198977"/>
    </source>
</evidence>
<evidence type="ECO:0000259" key="1">
    <source>
        <dbReference type="Pfam" id="PF09836"/>
    </source>
</evidence>
<dbReference type="GO" id="GO:0003677">
    <property type="term" value="F:DNA binding"/>
    <property type="evidence" value="ECO:0007669"/>
    <property type="project" value="UniProtKB-KW"/>
</dbReference>
<dbReference type="AlphaFoldDB" id="A0A1I2ATB7"/>
<feature type="domain" description="Putative DNA-binding" evidence="1">
    <location>
        <begin position="4"/>
        <end position="94"/>
    </location>
</feature>
<organism evidence="2 3">
    <name type="scientific">Sulfitobacter brevis</name>
    <dbReference type="NCBI Taxonomy" id="74348"/>
    <lineage>
        <taxon>Bacteria</taxon>
        <taxon>Pseudomonadati</taxon>
        <taxon>Pseudomonadota</taxon>
        <taxon>Alphaproteobacteria</taxon>
        <taxon>Rhodobacterales</taxon>
        <taxon>Roseobacteraceae</taxon>
        <taxon>Sulfitobacter</taxon>
    </lineage>
</organism>
<dbReference type="STRING" id="74348.SAMN04488523_107185"/>
<dbReference type="Gene3D" id="1.10.150.690">
    <property type="entry name" value="DUF2063"/>
    <property type="match status" value="1"/>
</dbReference>
<dbReference type="RefSeq" id="WP_093924010.1">
    <property type="nucleotide sequence ID" value="NZ_FOMW01000007.1"/>
</dbReference>
<dbReference type="OrthoDB" id="4146344at2"/>
<dbReference type="InterPro" id="IPR044922">
    <property type="entry name" value="DUF2063_N_sf"/>
</dbReference>
<dbReference type="EMBL" id="FOMW01000007">
    <property type="protein sequence ID" value="SFE46989.1"/>
    <property type="molecule type" value="Genomic_DNA"/>
</dbReference>
<dbReference type="Pfam" id="PF09836">
    <property type="entry name" value="DUF2063"/>
    <property type="match status" value="1"/>
</dbReference>
<reference evidence="2 3" key="1">
    <citation type="submission" date="2016-10" db="EMBL/GenBank/DDBJ databases">
        <authorList>
            <person name="de Groot N.N."/>
        </authorList>
    </citation>
    <scope>NUCLEOTIDE SEQUENCE [LARGE SCALE GENOMIC DNA]</scope>
    <source>
        <strain evidence="2 3">DSM 11443</strain>
    </source>
</reference>
<accession>A0A1I2ATB7</accession>
<keyword evidence="3" id="KW-1185">Reference proteome</keyword>
<dbReference type="Proteomes" id="UP000198977">
    <property type="component" value="Unassembled WGS sequence"/>
</dbReference>
<dbReference type="InterPro" id="IPR018640">
    <property type="entry name" value="DUF2063"/>
</dbReference>